<evidence type="ECO:0000313" key="2">
    <source>
        <dbReference type="EMBL" id="MBP2384619.1"/>
    </source>
</evidence>
<proteinExistence type="predicted"/>
<keyword evidence="3" id="KW-1185">Reference proteome</keyword>
<sequence>MNSPARPTNSTIWVLPLKRGSGTPNVPSDSSIRPPSVVQIRAFQASEKTVERLKSTDLKSPTTVARHATRAAVGNIAVAGESTGGSAGARNCCPSRISGVTETVLAENS</sequence>
<accession>A0ABS4X825</accession>
<reference evidence="2 3" key="1">
    <citation type="submission" date="2021-03" db="EMBL/GenBank/DDBJ databases">
        <title>Sequencing the genomes of 1000 actinobacteria strains.</title>
        <authorList>
            <person name="Klenk H.-P."/>
        </authorList>
    </citation>
    <scope>NUCLEOTIDE SEQUENCE [LARGE SCALE GENOMIC DNA]</scope>
    <source>
        <strain evidence="2 3">DSM 15797</strain>
    </source>
</reference>
<dbReference type="Proteomes" id="UP001296993">
    <property type="component" value="Unassembled WGS sequence"/>
</dbReference>
<evidence type="ECO:0000313" key="3">
    <source>
        <dbReference type="Proteomes" id="UP001296993"/>
    </source>
</evidence>
<feature type="compositionally biased region" description="Polar residues" evidence="1">
    <location>
        <begin position="22"/>
        <end position="33"/>
    </location>
</feature>
<comment type="caution">
    <text evidence="2">The sequence shown here is derived from an EMBL/GenBank/DDBJ whole genome shotgun (WGS) entry which is preliminary data.</text>
</comment>
<feature type="region of interest" description="Disordered" evidence="1">
    <location>
        <begin position="1"/>
        <end position="33"/>
    </location>
</feature>
<evidence type="ECO:0000256" key="1">
    <source>
        <dbReference type="SAM" id="MobiDB-lite"/>
    </source>
</evidence>
<feature type="compositionally biased region" description="Polar residues" evidence="1">
    <location>
        <begin position="1"/>
        <end position="12"/>
    </location>
</feature>
<name>A0ABS4X825_9MICC</name>
<protein>
    <submittedName>
        <fullName evidence="2">Uncharacterized protein</fullName>
    </submittedName>
</protein>
<gene>
    <name evidence="2" type="ORF">JOF47_000130</name>
</gene>
<dbReference type="EMBL" id="JAGIOF010000001">
    <property type="protein sequence ID" value="MBP2384619.1"/>
    <property type="molecule type" value="Genomic_DNA"/>
</dbReference>
<dbReference type="RefSeq" id="WP_209995265.1">
    <property type="nucleotide sequence ID" value="NZ_BAAAJY010000008.1"/>
</dbReference>
<organism evidence="2 3">
    <name type="scientific">Paeniglutamicibacter kerguelensis</name>
    <dbReference type="NCBI Taxonomy" id="254788"/>
    <lineage>
        <taxon>Bacteria</taxon>
        <taxon>Bacillati</taxon>
        <taxon>Actinomycetota</taxon>
        <taxon>Actinomycetes</taxon>
        <taxon>Micrococcales</taxon>
        <taxon>Micrococcaceae</taxon>
        <taxon>Paeniglutamicibacter</taxon>
    </lineage>
</organism>